<protein>
    <submittedName>
        <fullName evidence="2">Uncharacterized protein</fullName>
    </submittedName>
</protein>
<evidence type="ECO:0000313" key="3">
    <source>
        <dbReference type="Proteomes" id="UP000596661"/>
    </source>
</evidence>
<dbReference type="AlphaFoldDB" id="A0A803QQF8"/>
<evidence type="ECO:0000313" key="2">
    <source>
        <dbReference type="EnsemblPlants" id="cds.evm.model.10.80"/>
    </source>
</evidence>
<dbReference type="EMBL" id="UZAU01000785">
    <property type="status" value="NOT_ANNOTATED_CDS"/>
    <property type="molecule type" value="Genomic_DNA"/>
</dbReference>
<evidence type="ECO:0000256" key="1">
    <source>
        <dbReference type="SAM" id="MobiDB-lite"/>
    </source>
</evidence>
<dbReference type="EnsemblPlants" id="evm.model.10.80">
    <property type="protein sequence ID" value="cds.evm.model.10.80"/>
    <property type="gene ID" value="evm.TU.10.80"/>
</dbReference>
<dbReference type="Proteomes" id="UP000596661">
    <property type="component" value="Unassembled WGS sequence"/>
</dbReference>
<dbReference type="Gramene" id="evm.model.10.80">
    <property type="protein sequence ID" value="cds.evm.model.10.80"/>
    <property type="gene ID" value="evm.TU.10.80"/>
</dbReference>
<feature type="region of interest" description="Disordered" evidence="1">
    <location>
        <begin position="207"/>
        <end position="230"/>
    </location>
</feature>
<name>A0A803QQF8_CANSA</name>
<sequence length="277" mass="30164">MTNDGLATSKRPASFWTAQGQPAYILQMHGQPHISMAGFWCIASEDPPLAPPIEGRTHREQPLGTTTGPRLQFYVEEMGLGIGKPTIEMQFLRWIDDHEYILQSHQAELDCHKREASDLIRHIGAPLACQGNDLPPQGIQERATQSLIFTRLESGMGGNAQNNCEVRVIILGIKIHLTPATGAIYLLSTHGLHQPIGGSWAARTTAKHKLGRSGPTSLPRSGRPRPATLHMTTNLPPYTLLEYGQPNPSTFEPATHPRRASLSSPCSNGSFCASTVG</sequence>
<feature type="compositionally biased region" description="Polar residues" evidence="1">
    <location>
        <begin position="261"/>
        <end position="277"/>
    </location>
</feature>
<keyword evidence="3" id="KW-1185">Reference proteome</keyword>
<reference evidence="2" key="1">
    <citation type="submission" date="2021-03" db="UniProtKB">
        <authorList>
            <consortium name="EnsemblPlants"/>
        </authorList>
    </citation>
    <scope>IDENTIFICATION</scope>
</reference>
<proteinExistence type="predicted"/>
<organism evidence="2 3">
    <name type="scientific">Cannabis sativa</name>
    <name type="common">Hemp</name>
    <name type="synonym">Marijuana</name>
    <dbReference type="NCBI Taxonomy" id="3483"/>
    <lineage>
        <taxon>Eukaryota</taxon>
        <taxon>Viridiplantae</taxon>
        <taxon>Streptophyta</taxon>
        <taxon>Embryophyta</taxon>
        <taxon>Tracheophyta</taxon>
        <taxon>Spermatophyta</taxon>
        <taxon>Magnoliopsida</taxon>
        <taxon>eudicotyledons</taxon>
        <taxon>Gunneridae</taxon>
        <taxon>Pentapetalae</taxon>
        <taxon>rosids</taxon>
        <taxon>fabids</taxon>
        <taxon>Rosales</taxon>
        <taxon>Cannabaceae</taxon>
        <taxon>Cannabis</taxon>
    </lineage>
</organism>
<accession>A0A803QQF8</accession>
<feature type="region of interest" description="Disordered" evidence="1">
    <location>
        <begin position="243"/>
        <end position="277"/>
    </location>
</feature>